<dbReference type="PANTHER" id="PTHR43135:SF3">
    <property type="entry name" value="ALPHA-D-RIBOSE 1-METHYLPHOSPHONATE 5-TRIPHOSPHATE DIPHOSPHATASE"/>
    <property type="match status" value="1"/>
</dbReference>
<keyword evidence="2" id="KW-0378">Hydrolase</keyword>
<name>A0A5C8M0M9_9GAMM</name>
<protein>
    <submittedName>
        <fullName evidence="2">Amidohydrolase family protein</fullName>
    </submittedName>
</protein>
<organism evidence="2 3">
    <name type="scientific">Rheinheimera tangshanensis</name>
    <dbReference type="NCBI Taxonomy" id="400153"/>
    <lineage>
        <taxon>Bacteria</taxon>
        <taxon>Pseudomonadati</taxon>
        <taxon>Pseudomonadota</taxon>
        <taxon>Gammaproteobacteria</taxon>
        <taxon>Chromatiales</taxon>
        <taxon>Chromatiaceae</taxon>
        <taxon>Rheinheimera</taxon>
    </lineage>
</organism>
<dbReference type="Gene3D" id="2.30.40.10">
    <property type="entry name" value="Urease, subunit C, domain 1"/>
    <property type="match status" value="2"/>
</dbReference>
<gene>
    <name evidence="2" type="ORF">FU839_03665</name>
</gene>
<accession>A0A5C8M0M9</accession>
<dbReference type="Gene3D" id="3.30.110.90">
    <property type="entry name" value="Amidohydrolase"/>
    <property type="match status" value="2"/>
</dbReference>
<dbReference type="SUPFAM" id="SSF51338">
    <property type="entry name" value="Composite domain of metallo-dependent hydrolases"/>
    <property type="match status" value="1"/>
</dbReference>
<dbReference type="EMBL" id="VRLR01000002">
    <property type="protein sequence ID" value="TXK81995.1"/>
    <property type="molecule type" value="Genomic_DNA"/>
</dbReference>
<evidence type="ECO:0000259" key="1">
    <source>
        <dbReference type="Pfam" id="PF01979"/>
    </source>
</evidence>
<dbReference type="InterPro" id="IPR006680">
    <property type="entry name" value="Amidohydro-rel"/>
</dbReference>
<reference evidence="2 3" key="1">
    <citation type="submission" date="2019-08" db="EMBL/GenBank/DDBJ databases">
        <title>Draft genome analysis of Rheinheimera tangshanensis isolated from the roots of fresh rice plants (Oryza sativa).</title>
        <authorList>
            <person name="Yu Q."/>
            <person name="Qi Y."/>
            <person name="Zhang H."/>
            <person name="Pu J."/>
        </authorList>
    </citation>
    <scope>NUCLEOTIDE SEQUENCE [LARGE SCALE GENOMIC DNA]</scope>
    <source>
        <strain evidence="2 3">JA3-B52</strain>
    </source>
</reference>
<sequence length="542" mass="60192">MMIYQMELLMYRLFSLLKQSTLTLLVALLMCFVVLVGCVNWPLPDAPGPASTAPLLLDNVSIVDVETGQIHPHQAVWIEHGRISKIAASDLVAMDKSTTMRTEVMADGRLKVHAGGRFLMPGLSDMHTHSLQLSPQLHHPLWIAAGVTAVRDLSGCMLEPDSFQACTADRKGWQQEQQAGQRTSPNYWLHSSYQLNGGPEVPASYPAFFKLQSVADAKALVAHYQAQGTDFIKVYEKLSLQQYQWLVAAADEADLTLAGHQPWLVSFTQMLEASQRSVEHGRVFIFECADAIKTYKQQPLSRSFQPEQWRELLQSQNPELCQQLMQQMALSNTWWSPTLLTLQLGAKAGDPRFRQDERLKFVPYLLQLLWLGDADSMLEAAYDTNGLNVHAELLQLAQRQLKQAQQAGVKILAGTDTPDSFVFAGSGLHDELALYQQAGLTPLEVIQTATLNPAVFTGMAAETGSVAVGKTADLLLLNQNPLQRLATMRQPEAVVLAGFWYPKASLQQLEAFAEDQANSIQLNLRLLWNALMSAPVRQQFAD</sequence>
<dbReference type="Gene3D" id="1.20.58.520">
    <property type="entry name" value="Amidohydrolase"/>
    <property type="match status" value="1"/>
</dbReference>
<dbReference type="Gene3D" id="3.40.50.10910">
    <property type="entry name" value="Amidohydrolase"/>
    <property type="match status" value="1"/>
</dbReference>
<dbReference type="Pfam" id="PF01979">
    <property type="entry name" value="Amidohydro_1"/>
    <property type="match status" value="1"/>
</dbReference>
<dbReference type="SUPFAM" id="SSF51556">
    <property type="entry name" value="Metallo-dependent hydrolases"/>
    <property type="match status" value="1"/>
</dbReference>
<dbReference type="GO" id="GO:0016810">
    <property type="term" value="F:hydrolase activity, acting on carbon-nitrogen (but not peptide) bonds"/>
    <property type="evidence" value="ECO:0007669"/>
    <property type="project" value="InterPro"/>
</dbReference>
<dbReference type="AlphaFoldDB" id="A0A5C8M0M9"/>
<dbReference type="InterPro" id="IPR051781">
    <property type="entry name" value="Metallo-dep_Hydrolase"/>
</dbReference>
<evidence type="ECO:0000313" key="3">
    <source>
        <dbReference type="Proteomes" id="UP000321814"/>
    </source>
</evidence>
<comment type="caution">
    <text evidence="2">The sequence shown here is derived from an EMBL/GenBank/DDBJ whole genome shotgun (WGS) entry which is preliminary data.</text>
</comment>
<dbReference type="InterPro" id="IPR011059">
    <property type="entry name" value="Metal-dep_hydrolase_composite"/>
</dbReference>
<dbReference type="OrthoDB" id="9031471at2"/>
<dbReference type="Proteomes" id="UP000321814">
    <property type="component" value="Unassembled WGS sequence"/>
</dbReference>
<proteinExistence type="predicted"/>
<keyword evidence="3" id="KW-1185">Reference proteome</keyword>
<feature type="domain" description="Amidohydrolase-related" evidence="1">
    <location>
        <begin position="399"/>
        <end position="495"/>
    </location>
</feature>
<dbReference type="PANTHER" id="PTHR43135">
    <property type="entry name" value="ALPHA-D-RIBOSE 1-METHYLPHOSPHONATE 5-TRIPHOSPHATE DIPHOSPHATASE"/>
    <property type="match status" value="1"/>
</dbReference>
<evidence type="ECO:0000313" key="2">
    <source>
        <dbReference type="EMBL" id="TXK81995.1"/>
    </source>
</evidence>
<dbReference type="InterPro" id="IPR032466">
    <property type="entry name" value="Metal_Hydrolase"/>
</dbReference>